<dbReference type="Proteomes" id="UP001161691">
    <property type="component" value="Unassembled WGS sequence"/>
</dbReference>
<dbReference type="PANTHER" id="PTHR34512">
    <property type="entry name" value="CELL SURFACE PROTEIN"/>
    <property type="match status" value="1"/>
</dbReference>
<evidence type="ECO:0000313" key="4">
    <source>
        <dbReference type="Proteomes" id="UP001161691"/>
    </source>
</evidence>
<gene>
    <name evidence="3" type="ORF">KB449_02470</name>
</gene>
<dbReference type="Pfam" id="PF13360">
    <property type="entry name" value="PQQ_2"/>
    <property type="match status" value="1"/>
</dbReference>
<name>A0ABT6TAE4_9BACL</name>
<reference evidence="3" key="1">
    <citation type="submission" date="2023-04" db="EMBL/GenBank/DDBJ databases">
        <title>Comparative genomic analysis of Cohnella hashimotonis sp. nov., isolated from the International Space Station.</title>
        <authorList>
            <person name="Venkateswaran K."/>
            <person name="Simpson A."/>
        </authorList>
    </citation>
    <scope>NUCLEOTIDE SEQUENCE</scope>
    <source>
        <strain evidence="3">F6_2S_P_1</strain>
    </source>
</reference>
<accession>A0ABT6TAE4</accession>
<dbReference type="SUPFAM" id="SSF50998">
    <property type="entry name" value="Quinoprotein alcohol dehydrogenase-like"/>
    <property type="match status" value="1"/>
</dbReference>
<dbReference type="InterPro" id="IPR011047">
    <property type="entry name" value="Quinoprotein_ADH-like_sf"/>
</dbReference>
<evidence type="ECO:0000259" key="2">
    <source>
        <dbReference type="Pfam" id="PF13360"/>
    </source>
</evidence>
<dbReference type="InterPro" id="IPR002372">
    <property type="entry name" value="PQQ_rpt_dom"/>
</dbReference>
<feature type="transmembrane region" description="Helical" evidence="1">
    <location>
        <begin position="21"/>
        <end position="40"/>
    </location>
</feature>
<sequence length="441" mass="48128">MHDMENQSWKDDTVTIPFGRPVLLFTLVFVLFGAFVRPIYADTPHSSYQGMNWTSPDTTATVKPKWTVAIDSPKDLNTINAGTIASGEGKVFVFQHGRLLALNAKTGKTLWAYGSKMISPIAYRDGVVYAISEEGVLHAIQAINGKKKWATASRTSGIARLLVNGDKVYVYNGHIRAFDAKSGTLLWTDHFPNAYSDQDIQFAAGKVLVSTSFSGAYTYQTLLAFNESNGQLAWEAPNASAPLYIQGNQIIVQRTSNLLDQLEKTTLDTIDTLSGKIVKTVEYEENGQAWIDSGHVYIFAAGVVYAYPLNAVPDQVARDSYRSDSAYKNFWAGGPDAGRILFTDGDQITGSKLVNKSVVYYGSAGTQGTSIARFDTFGNGLYVAYSDGRLEAKDLITAKRVFVIQTKGRVFGPTLREDGMIIVQSQGSVNAVSEPALLKAK</sequence>
<evidence type="ECO:0000313" key="3">
    <source>
        <dbReference type="EMBL" id="MDI4643802.1"/>
    </source>
</evidence>
<keyword evidence="1" id="KW-1133">Transmembrane helix</keyword>
<comment type="caution">
    <text evidence="3">The sequence shown here is derived from an EMBL/GenBank/DDBJ whole genome shotgun (WGS) entry which is preliminary data.</text>
</comment>
<dbReference type="SMART" id="SM00564">
    <property type="entry name" value="PQQ"/>
    <property type="match status" value="4"/>
</dbReference>
<keyword evidence="1" id="KW-0472">Membrane</keyword>
<organism evidence="3 4">
    <name type="scientific">Cohnella hashimotonis</name>
    <dbReference type="NCBI Taxonomy" id="2826895"/>
    <lineage>
        <taxon>Bacteria</taxon>
        <taxon>Bacillati</taxon>
        <taxon>Bacillota</taxon>
        <taxon>Bacilli</taxon>
        <taxon>Bacillales</taxon>
        <taxon>Paenibacillaceae</taxon>
        <taxon>Cohnella</taxon>
    </lineage>
</organism>
<dbReference type="InterPro" id="IPR015943">
    <property type="entry name" value="WD40/YVTN_repeat-like_dom_sf"/>
</dbReference>
<dbReference type="EMBL" id="JAGRPV010000001">
    <property type="protein sequence ID" value="MDI4643802.1"/>
    <property type="molecule type" value="Genomic_DNA"/>
</dbReference>
<keyword evidence="1" id="KW-0812">Transmembrane</keyword>
<feature type="domain" description="Pyrrolo-quinoline quinone repeat" evidence="2">
    <location>
        <begin position="96"/>
        <end position="242"/>
    </location>
</feature>
<dbReference type="PANTHER" id="PTHR34512:SF30">
    <property type="entry name" value="OUTER MEMBRANE PROTEIN ASSEMBLY FACTOR BAMB"/>
    <property type="match status" value="1"/>
</dbReference>
<dbReference type="InterPro" id="IPR018391">
    <property type="entry name" value="PQQ_b-propeller_rpt"/>
</dbReference>
<dbReference type="RefSeq" id="WP_282906848.1">
    <property type="nucleotide sequence ID" value="NZ_JAGRPV010000001.1"/>
</dbReference>
<evidence type="ECO:0000256" key="1">
    <source>
        <dbReference type="SAM" id="Phobius"/>
    </source>
</evidence>
<keyword evidence="4" id="KW-1185">Reference proteome</keyword>
<dbReference type="Gene3D" id="2.130.10.10">
    <property type="entry name" value="YVTN repeat-like/Quinoprotein amine dehydrogenase"/>
    <property type="match status" value="1"/>
</dbReference>
<protein>
    <submittedName>
        <fullName evidence="3">PQQ-binding-like beta-propeller repeat protein</fullName>
    </submittedName>
</protein>
<proteinExistence type="predicted"/>